<evidence type="ECO:0000256" key="9">
    <source>
        <dbReference type="SAM" id="MobiDB-lite"/>
    </source>
</evidence>
<evidence type="ECO:0000313" key="12">
    <source>
        <dbReference type="Proteomes" id="UP000245946"/>
    </source>
</evidence>
<dbReference type="PROSITE" id="PS50011">
    <property type="entry name" value="PROTEIN_KINASE_DOM"/>
    <property type="match status" value="1"/>
</dbReference>
<feature type="region of interest" description="Disordered" evidence="9">
    <location>
        <begin position="440"/>
        <end position="480"/>
    </location>
</feature>
<feature type="compositionally biased region" description="Gly residues" evidence="9">
    <location>
        <begin position="1655"/>
        <end position="1664"/>
    </location>
</feature>
<feature type="region of interest" description="Disordered" evidence="9">
    <location>
        <begin position="1"/>
        <end position="50"/>
    </location>
</feature>
<dbReference type="GO" id="GO:0005524">
    <property type="term" value="F:ATP binding"/>
    <property type="evidence" value="ECO:0007669"/>
    <property type="project" value="UniProtKB-UniRule"/>
</dbReference>
<gene>
    <name evidence="11" type="ORF">FA09DRAFT_107107</name>
</gene>
<feature type="compositionally biased region" description="Basic and acidic residues" evidence="9">
    <location>
        <begin position="440"/>
        <end position="466"/>
    </location>
</feature>
<feature type="region of interest" description="Disordered" evidence="9">
    <location>
        <begin position="904"/>
        <end position="942"/>
    </location>
</feature>
<feature type="compositionally biased region" description="Acidic residues" evidence="9">
    <location>
        <begin position="178"/>
        <end position="194"/>
    </location>
</feature>
<reference evidence="11 12" key="1">
    <citation type="journal article" date="2018" name="Mol. Biol. Evol.">
        <title>Broad Genomic Sampling Reveals a Smut Pathogenic Ancestry of the Fungal Clade Ustilaginomycotina.</title>
        <authorList>
            <person name="Kijpornyongpan T."/>
            <person name="Mondo S.J."/>
            <person name="Barry K."/>
            <person name="Sandor L."/>
            <person name="Lee J."/>
            <person name="Lipzen A."/>
            <person name="Pangilinan J."/>
            <person name="LaButti K."/>
            <person name="Hainaut M."/>
            <person name="Henrissat B."/>
            <person name="Grigoriev I.V."/>
            <person name="Spatafora J.W."/>
            <person name="Aime M.C."/>
        </authorList>
    </citation>
    <scope>NUCLEOTIDE SEQUENCE [LARGE SCALE GENOMIC DNA]</scope>
    <source>
        <strain evidence="11 12">MCA 4186</strain>
    </source>
</reference>
<dbReference type="InterPro" id="IPR000719">
    <property type="entry name" value="Prot_kinase_dom"/>
</dbReference>
<keyword evidence="4 7" id="KW-0547">Nucleotide-binding</keyword>
<feature type="compositionally biased region" description="Low complexity" evidence="9">
    <location>
        <begin position="93"/>
        <end position="115"/>
    </location>
</feature>
<feature type="compositionally biased region" description="Low complexity" evidence="9">
    <location>
        <begin position="322"/>
        <end position="331"/>
    </location>
</feature>
<dbReference type="OrthoDB" id="1043025at2759"/>
<feature type="compositionally biased region" description="Basic residues" evidence="9">
    <location>
        <begin position="295"/>
        <end position="305"/>
    </location>
</feature>
<feature type="region of interest" description="Disordered" evidence="9">
    <location>
        <begin position="1844"/>
        <end position="1876"/>
    </location>
</feature>
<evidence type="ECO:0000256" key="4">
    <source>
        <dbReference type="ARBA" id="ARBA00022741"/>
    </source>
</evidence>
<feature type="region of interest" description="Disordered" evidence="9">
    <location>
        <begin position="563"/>
        <end position="589"/>
    </location>
</feature>
<dbReference type="GO" id="GO:0038066">
    <property type="term" value="P:p38MAPK cascade"/>
    <property type="evidence" value="ECO:0007669"/>
    <property type="project" value="TreeGrafter"/>
</dbReference>
<evidence type="ECO:0000256" key="8">
    <source>
        <dbReference type="SAM" id="Coils"/>
    </source>
</evidence>
<feature type="compositionally biased region" description="Basic and acidic residues" evidence="9">
    <location>
        <begin position="1895"/>
        <end position="1916"/>
    </location>
</feature>
<evidence type="ECO:0000256" key="5">
    <source>
        <dbReference type="ARBA" id="ARBA00022777"/>
    </source>
</evidence>
<dbReference type="GeneID" id="37266521"/>
<keyword evidence="12" id="KW-1185">Reference proteome</keyword>
<feature type="compositionally biased region" description="Basic and acidic residues" evidence="9">
    <location>
        <begin position="261"/>
        <end position="281"/>
    </location>
</feature>
<dbReference type="STRING" id="58919.A0A316Z3F1"/>
<dbReference type="InterPro" id="IPR017441">
    <property type="entry name" value="Protein_kinase_ATP_BS"/>
</dbReference>
<dbReference type="InterPro" id="IPR011009">
    <property type="entry name" value="Kinase-like_dom_sf"/>
</dbReference>
<feature type="region of interest" description="Disordered" evidence="9">
    <location>
        <begin position="62"/>
        <end position="331"/>
    </location>
</feature>
<dbReference type="PANTHER" id="PTHR48016">
    <property type="entry name" value="MAP KINASE KINASE KINASE SSK2-RELATED-RELATED"/>
    <property type="match status" value="1"/>
</dbReference>
<dbReference type="InterPro" id="IPR050538">
    <property type="entry name" value="MAP_kinase_kinase_kinase"/>
</dbReference>
<comment type="similarity">
    <text evidence="1">Belongs to the protein kinase superfamily. STE Ser/Thr protein kinase family. MAP kinase kinase kinase subfamily.</text>
</comment>
<dbReference type="SMART" id="SM00220">
    <property type="entry name" value="S_TKc"/>
    <property type="match status" value="1"/>
</dbReference>
<feature type="compositionally biased region" description="Low complexity" evidence="9">
    <location>
        <begin position="236"/>
        <end position="246"/>
    </location>
</feature>
<evidence type="ECO:0000313" key="11">
    <source>
        <dbReference type="EMBL" id="PWN96119.1"/>
    </source>
</evidence>
<keyword evidence="3" id="KW-0808">Transferase</keyword>
<dbReference type="PANTHER" id="PTHR48016:SF32">
    <property type="entry name" value="MITOGEN-ACTIVATED PROTEIN KINASE KINASE KINASE 4"/>
    <property type="match status" value="1"/>
</dbReference>
<evidence type="ECO:0000256" key="3">
    <source>
        <dbReference type="ARBA" id="ARBA00022679"/>
    </source>
</evidence>
<dbReference type="RefSeq" id="XP_025596398.1">
    <property type="nucleotide sequence ID" value="XM_025738975.1"/>
</dbReference>
<keyword evidence="6 7" id="KW-0067">ATP-binding</keyword>
<feature type="compositionally biased region" description="Low complexity" evidence="9">
    <location>
        <begin position="62"/>
        <end position="71"/>
    </location>
</feature>
<evidence type="ECO:0000256" key="7">
    <source>
        <dbReference type="PROSITE-ProRule" id="PRU10141"/>
    </source>
</evidence>
<feature type="compositionally biased region" description="Acidic residues" evidence="9">
    <location>
        <begin position="247"/>
        <end position="260"/>
    </location>
</feature>
<feature type="domain" description="Protein kinase" evidence="10">
    <location>
        <begin position="1490"/>
        <end position="1779"/>
    </location>
</feature>
<dbReference type="CDD" id="cd06626">
    <property type="entry name" value="STKc_MEKK4"/>
    <property type="match status" value="1"/>
</dbReference>
<organism evidence="11 12">
    <name type="scientific">Tilletiopsis washingtonensis</name>
    <dbReference type="NCBI Taxonomy" id="58919"/>
    <lineage>
        <taxon>Eukaryota</taxon>
        <taxon>Fungi</taxon>
        <taxon>Dikarya</taxon>
        <taxon>Basidiomycota</taxon>
        <taxon>Ustilaginomycotina</taxon>
        <taxon>Exobasidiomycetes</taxon>
        <taxon>Entylomatales</taxon>
        <taxon>Entylomatales incertae sedis</taxon>
        <taxon>Tilletiopsis</taxon>
    </lineage>
</organism>
<dbReference type="Gene3D" id="3.30.200.20">
    <property type="entry name" value="Phosphorylase Kinase, domain 1"/>
    <property type="match status" value="1"/>
</dbReference>
<dbReference type="Gene3D" id="1.10.510.10">
    <property type="entry name" value="Transferase(Phosphotransferase) domain 1"/>
    <property type="match status" value="1"/>
</dbReference>
<sequence length="1956" mass="210780">MAPASSAPSRGADEYFPVHGGSTGIVHETLYEDDEASSGSEADAARDGARKASVRFGQLDAADAAAAESDGAGAGPRSLSGRHLSESARSHAADSGGDASGSASPSSSAKRLPAAGAGSRVGPRPVPKDSASLRHISFRSRLSGIPSGSGSSSAAAAEVEPAAATFRRKESRGKMAPDSDEEDSLDDEDDEDEDGSQRNGVGRESWQRDLYGIHKERADRKRNSKAAAVEEQRTRGALSGSSSSEASDGDGEIEEDDGEASDDHRHEGSSSRQLEAPRPDRPGFSNSLAAQAHERRTRSVRRAPWHPRGPLADGENSPLFPPLAGGLTTPGPQWPHGVNTPMGTPPDAVSPEIEPRARLEWQTMLESVLASEVLRSETKRITSADAAIATREEQMYARWLDIRASLRGRGHLRGAVEAEEKRLNEGWAVMVRDLIRDIHECRPEQDLPPREPKTESTTPEEPRSDVSEGEDDDGSAAAAVAAAAAATSDADNLLAEVGALLARVDSAEEQFPSSRKMQEVCPEWNDEALRHKLDALYSWHNVTSALRLQLRILQQWTGSETLSIEGDTRPGAIEGGDDGPQTPALEQPERPRWGAEIDATGTFVERILREDSLQGTFEKRTLSALNALVLKAKRVILKYHEAFRRMALPSFEPLLVQLINFPTRLVLGALRLRLDYAGKLREPSLLIVDSLTDDLRAALALACRVRLQYSATMVPDPDAGWDLPPCIGDGYDATLREALRFFFKLLNFKLKGAVFFKETEILEPEWRFLSTAAEVIQGGDLIVARSVTKIVNKLFARIVTYFERELSAPSTRRGARFGDAPVENNGFGPQSTRPGVIGVGGVEGVAGRGPATAGGLTRGKVRMTLEEKVKWIHAVFENVRIRSRKLLGFARDIRNRLDNAAEYDLGSLRSPPEPGNGENGGNSVDQASSMGSRAGGGAASNANSQTGAGMDLNGFLQTLINAGYFLVLTGSFEPEGIYLIAEPSLHDKPELIQELFCRCIRRGSAAADAESSAMAAEANLAASVLAGGDAATTVAGEEEAASDVQDAGVAGASNVETEAPRYLLLLSPRDAFMWTGRIMTLKMPRIGVDLKDRRLRLIADGPKGRLAACKAHLYSVFHAAAAASAAAHAPVEEPTSAPPTGRKGAKGAALAAAAAADALAAQVEDPAASFPLEIVNENMAHMFAVQTELRKVNKGVYMLSDTVIRAVPSIRRNLRGRHVVTSPPTEERPKHEAGVRVSKASTNCDELIQNCFGMAAEQGFRALPFIESARLQGQMTLALARLSIDWVAFICDDCVPGDRRTFKWAVAALENAMQVTRSENIFQLSEDDFGLMRTKVASCMALLISQFDILGARSSVAKAQEEQERLDREKAERDRARNLETAISNAQQQSPGLVAGAQAAANLETDRKALAAKMVHDMGGAGAPPMLNRQDSGMQATEERWVQKVMEWDAARQSIEAEQRLIGRVLDDAKPEDRGLQFLASSSSRIQIRWQQGRFIGGGTFGTVYLAVNLDSGGLMAVKEIRFQDISSTPSLYKQIKDEMTVMEMLSHPNIVEYYGIEVHRDKVYIFEEYCQGGSLAQLLEHGRIEDEAVTQVYTLQMLDGLVYLHSKGVVHRDIKPDNILLDHLGVVKFVDFGAAKILAKNSRTVQRSRRPGVVGPGGVGADGKPGVPGVPGAMGSLQGTPMYMSPEVIKGDNRGRRGAMDVWSLGCVVLEFATGRRPWSQLDNEWAIMFHIGMAQQHPPLPEPGQLSELGIDFIRQCLIIDPYDRPSAAEMRDHPWIQNLVDELNAANEEEAAADAAVAPHDYSSHGSDSAAGVAALAATPGTRSINGFNFNRAALGSLQRSETGYSSSTWSRQSAGGMPGSEATSVSGGAGMPSSGALSQYASYAGSEATDIDRGTFDEDPHIHVPYRDEHEGSSAFADRAYDRERAERHALGAPDGELEELDAVSPDTERLY</sequence>
<keyword evidence="8" id="KW-0175">Coiled coil</keyword>
<feature type="compositionally biased region" description="Polar residues" evidence="9">
    <location>
        <begin position="1844"/>
        <end position="1857"/>
    </location>
</feature>
<dbReference type="Pfam" id="PF00069">
    <property type="entry name" value="Pkinase"/>
    <property type="match status" value="1"/>
</dbReference>
<dbReference type="Proteomes" id="UP000245946">
    <property type="component" value="Unassembled WGS sequence"/>
</dbReference>
<proteinExistence type="inferred from homology"/>
<feature type="binding site" evidence="7">
    <location>
        <position position="1519"/>
    </location>
    <ligand>
        <name>ATP</name>
        <dbReference type="ChEBI" id="CHEBI:30616"/>
    </ligand>
</feature>
<accession>A0A316Z3F1</accession>
<name>A0A316Z3F1_9BASI</name>
<evidence type="ECO:0000256" key="2">
    <source>
        <dbReference type="ARBA" id="ARBA00022527"/>
    </source>
</evidence>
<feature type="coiled-coil region" evidence="8">
    <location>
        <begin position="1349"/>
        <end position="1389"/>
    </location>
</feature>
<protein>
    <recommendedName>
        <fullName evidence="10">Protein kinase domain-containing protein</fullName>
    </recommendedName>
</protein>
<dbReference type="GO" id="GO:0004674">
    <property type="term" value="F:protein serine/threonine kinase activity"/>
    <property type="evidence" value="ECO:0007669"/>
    <property type="project" value="UniProtKB-KW"/>
</dbReference>
<feature type="compositionally biased region" description="Low complexity" evidence="9">
    <location>
        <begin position="146"/>
        <end position="164"/>
    </location>
</feature>
<evidence type="ECO:0000259" key="10">
    <source>
        <dbReference type="PROSITE" id="PS50011"/>
    </source>
</evidence>
<feature type="compositionally biased region" description="Basic and acidic residues" evidence="9">
    <location>
        <begin position="83"/>
        <end position="92"/>
    </location>
</feature>
<dbReference type="SUPFAM" id="SSF56112">
    <property type="entry name" value="Protein kinase-like (PK-like)"/>
    <property type="match status" value="1"/>
</dbReference>
<dbReference type="PROSITE" id="PS00107">
    <property type="entry name" value="PROTEIN_KINASE_ATP"/>
    <property type="match status" value="1"/>
</dbReference>
<feature type="region of interest" description="Disordered" evidence="9">
    <location>
        <begin position="1895"/>
        <end position="1956"/>
    </location>
</feature>
<feature type="compositionally biased region" description="Basic and acidic residues" evidence="9">
    <location>
        <begin position="1923"/>
        <end position="1934"/>
    </location>
</feature>
<evidence type="ECO:0000256" key="6">
    <source>
        <dbReference type="ARBA" id="ARBA00022840"/>
    </source>
</evidence>
<feature type="region of interest" description="Disordered" evidence="9">
    <location>
        <begin position="1649"/>
        <end position="1668"/>
    </location>
</feature>
<evidence type="ECO:0000256" key="1">
    <source>
        <dbReference type="ARBA" id="ARBA00006529"/>
    </source>
</evidence>
<dbReference type="PROSITE" id="PS00108">
    <property type="entry name" value="PROTEIN_KINASE_ST"/>
    <property type="match status" value="1"/>
</dbReference>
<feature type="compositionally biased region" description="Basic and acidic residues" evidence="9">
    <location>
        <begin position="205"/>
        <end position="221"/>
    </location>
</feature>
<dbReference type="InterPro" id="IPR008271">
    <property type="entry name" value="Ser/Thr_kinase_AS"/>
</dbReference>
<keyword evidence="5" id="KW-0418">Kinase</keyword>
<dbReference type="EMBL" id="KZ819301">
    <property type="protein sequence ID" value="PWN96119.1"/>
    <property type="molecule type" value="Genomic_DNA"/>
</dbReference>
<keyword evidence="2" id="KW-0723">Serine/threonine-protein kinase</keyword>